<feature type="transmembrane region" description="Helical" evidence="2">
    <location>
        <begin position="35"/>
        <end position="56"/>
    </location>
</feature>
<keyword evidence="2" id="KW-0472">Membrane</keyword>
<accession>A0A7J7E9U1</accession>
<comment type="similarity">
    <text evidence="1">Belongs to the G-protein coupled receptor T2R family.</text>
</comment>
<evidence type="ECO:0000256" key="2">
    <source>
        <dbReference type="SAM" id="Phobius"/>
    </source>
</evidence>
<protein>
    <submittedName>
        <fullName evidence="3">Uncharacterized protein</fullName>
    </submittedName>
</protein>
<gene>
    <name evidence="3" type="ORF">HPG69_004170</name>
</gene>
<comment type="caution">
    <text evidence="3">The sequence shown here is derived from an EMBL/GenBank/DDBJ whole genome shotgun (WGS) entry which is preliminary data.</text>
</comment>
<dbReference type="GO" id="GO:0016020">
    <property type="term" value="C:membrane"/>
    <property type="evidence" value="ECO:0007669"/>
    <property type="project" value="InterPro"/>
</dbReference>
<evidence type="ECO:0000313" key="3">
    <source>
        <dbReference type="EMBL" id="KAF5912499.1"/>
    </source>
</evidence>
<dbReference type="Proteomes" id="UP000551758">
    <property type="component" value="Unassembled WGS sequence"/>
</dbReference>
<dbReference type="GO" id="GO:0033038">
    <property type="term" value="F:bitter taste receptor activity"/>
    <property type="evidence" value="ECO:0007669"/>
    <property type="project" value="InterPro"/>
</dbReference>
<dbReference type="GO" id="GO:0004930">
    <property type="term" value="F:G protein-coupled receptor activity"/>
    <property type="evidence" value="ECO:0007669"/>
    <property type="project" value="InterPro"/>
</dbReference>
<organism evidence="3 4">
    <name type="scientific">Diceros bicornis minor</name>
    <name type="common">South-central black rhinoceros</name>
    <dbReference type="NCBI Taxonomy" id="77932"/>
    <lineage>
        <taxon>Eukaryota</taxon>
        <taxon>Metazoa</taxon>
        <taxon>Chordata</taxon>
        <taxon>Craniata</taxon>
        <taxon>Vertebrata</taxon>
        <taxon>Euteleostomi</taxon>
        <taxon>Mammalia</taxon>
        <taxon>Eutheria</taxon>
        <taxon>Laurasiatheria</taxon>
        <taxon>Perissodactyla</taxon>
        <taxon>Rhinocerotidae</taxon>
        <taxon>Diceros</taxon>
    </lineage>
</organism>
<sequence>MIPIDLLLLVLSADPHSIGQIGKTNRPFCVMINYLSVWFDICLSILHFLKITTFFFQPPWRINMVVNIFLGSLLFCLFSILVIVHIIPDFYI</sequence>
<evidence type="ECO:0000313" key="4">
    <source>
        <dbReference type="Proteomes" id="UP000551758"/>
    </source>
</evidence>
<dbReference type="EMBL" id="JACDTQ010003814">
    <property type="protein sequence ID" value="KAF5912499.1"/>
    <property type="molecule type" value="Genomic_DNA"/>
</dbReference>
<dbReference type="AlphaFoldDB" id="A0A7J7E9U1"/>
<keyword evidence="2" id="KW-1133">Transmembrane helix</keyword>
<dbReference type="Pfam" id="PF05296">
    <property type="entry name" value="TAS2R"/>
    <property type="match status" value="1"/>
</dbReference>
<reference evidence="3 4" key="1">
    <citation type="journal article" date="2020" name="Mol. Biol. Evol.">
        <title>Interspecific Gene Flow and the Evolution of Specialization in Black and White Rhinoceros.</title>
        <authorList>
            <person name="Moodley Y."/>
            <person name="Westbury M.V."/>
            <person name="Russo I.M."/>
            <person name="Gopalakrishnan S."/>
            <person name="Rakotoarivelo A."/>
            <person name="Olsen R.A."/>
            <person name="Prost S."/>
            <person name="Tunstall T."/>
            <person name="Ryder O.A."/>
            <person name="Dalen L."/>
            <person name="Bruford M.W."/>
        </authorList>
    </citation>
    <scope>NUCLEOTIDE SEQUENCE [LARGE SCALE GENOMIC DNA]</scope>
    <source>
        <strain evidence="3">SBR-YM</strain>
        <tissue evidence="3">Skin</tissue>
    </source>
</reference>
<feature type="transmembrane region" description="Helical" evidence="2">
    <location>
        <begin position="68"/>
        <end position="87"/>
    </location>
</feature>
<evidence type="ECO:0000256" key="1">
    <source>
        <dbReference type="RuleBase" id="RU004423"/>
    </source>
</evidence>
<name>A0A7J7E9U1_DICBM</name>
<dbReference type="InterPro" id="IPR007960">
    <property type="entry name" value="TAS2R"/>
</dbReference>
<proteinExistence type="inferred from homology"/>
<keyword evidence="4" id="KW-1185">Reference proteome</keyword>
<keyword evidence="2" id="KW-0812">Transmembrane</keyword>